<evidence type="ECO:0000259" key="8">
    <source>
        <dbReference type="PROSITE" id="PS50261"/>
    </source>
</evidence>
<dbReference type="Proteomes" id="UP000694726">
    <property type="component" value="Unplaced"/>
</dbReference>
<evidence type="ECO:0000256" key="4">
    <source>
        <dbReference type="ARBA" id="ARBA00022989"/>
    </source>
</evidence>
<proteinExistence type="predicted"/>
<dbReference type="PROSITE" id="PS50261">
    <property type="entry name" value="G_PROTEIN_RECEP_F2_4"/>
    <property type="match status" value="1"/>
</dbReference>
<comment type="subcellular location">
    <subcellularLocation>
        <location evidence="1">Membrane</location>
        <topology evidence="1">Multi-pass membrane protein</topology>
    </subcellularLocation>
</comment>
<keyword evidence="5 7" id="KW-0472">Membrane</keyword>
<dbReference type="InterPro" id="IPR000832">
    <property type="entry name" value="GPCR_2_secretin-like"/>
</dbReference>
<dbReference type="InterPro" id="IPR017983">
    <property type="entry name" value="GPCR_2_secretin-like_CS"/>
</dbReference>
<dbReference type="PROSITE" id="PS00650">
    <property type="entry name" value="G_PROTEIN_RECEP_F2_2"/>
    <property type="match status" value="1"/>
</dbReference>
<feature type="transmembrane region" description="Helical" evidence="7">
    <location>
        <begin position="53"/>
        <end position="76"/>
    </location>
</feature>
<feature type="transmembrane region" description="Helical" evidence="7">
    <location>
        <begin position="197"/>
        <end position="217"/>
    </location>
</feature>
<dbReference type="Gene3D" id="1.20.1070.10">
    <property type="entry name" value="Rhodopsin 7-helix transmembrane proteins"/>
    <property type="match status" value="1"/>
</dbReference>
<reference evidence="9" key="1">
    <citation type="submission" date="2025-08" db="UniProtKB">
        <authorList>
            <consortium name="Ensembl"/>
        </authorList>
    </citation>
    <scope>IDENTIFICATION</scope>
</reference>
<feature type="domain" description="G-protein coupled receptors family 2 profile 2" evidence="8">
    <location>
        <begin position="143"/>
        <end position="252"/>
    </location>
</feature>
<keyword evidence="2 7" id="KW-0812">Transmembrane</keyword>
<feature type="transmembrane region" description="Helical" evidence="7">
    <location>
        <begin position="229"/>
        <end position="251"/>
    </location>
</feature>
<dbReference type="SUPFAM" id="SSF81321">
    <property type="entry name" value="Family A G protein-coupled receptor-like"/>
    <property type="match status" value="1"/>
</dbReference>
<dbReference type="AlphaFoldDB" id="A0A8D0TUP9"/>
<dbReference type="GO" id="GO:0007166">
    <property type="term" value="P:cell surface receptor signaling pathway"/>
    <property type="evidence" value="ECO:0007669"/>
    <property type="project" value="InterPro"/>
</dbReference>
<feature type="transmembrane region" description="Helical" evidence="7">
    <location>
        <begin position="20"/>
        <end position="41"/>
    </location>
</feature>
<dbReference type="PRINTS" id="PR01279">
    <property type="entry name" value="CRFRECEPTOR"/>
</dbReference>
<keyword evidence="3" id="KW-0732">Signal</keyword>
<dbReference type="Pfam" id="PF00002">
    <property type="entry name" value="7tm_2"/>
    <property type="match status" value="1"/>
</dbReference>
<evidence type="ECO:0000313" key="9">
    <source>
        <dbReference type="Ensembl" id="ENSSSCP00015003297.1"/>
    </source>
</evidence>
<accession>A0A8D0TUP9</accession>
<dbReference type="GO" id="GO:0016020">
    <property type="term" value="C:membrane"/>
    <property type="evidence" value="ECO:0007669"/>
    <property type="project" value="UniProtKB-SubCell"/>
</dbReference>
<evidence type="ECO:0000313" key="10">
    <source>
        <dbReference type="Proteomes" id="UP000694726"/>
    </source>
</evidence>
<dbReference type="PANTHER" id="PTHR45620">
    <property type="entry name" value="PDF RECEPTOR-LIKE PROTEIN-RELATED"/>
    <property type="match status" value="1"/>
</dbReference>
<dbReference type="InterPro" id="IPR003051">
    <property type="entry name" value="GPCR_2_CRF_rcpt"/>
</dbReference>
<dbReference type="InterPro" id="IPR050332">
    <property type="entry name" value="GPCR_2"/>
</dbReference>
<evidence type="ECO:0000256" key="5">
    <source>
        <dbReference type="ARBA" id="ARBA00023136"/>
    </source>
</evidence>
<protein>
    <recommendedName>
        <fullName evidence="8">G-protein coupled receptors family 2 profile 2 domain-containing protein</fullName>
    </recommendedName>
</protein>
<dbReference type="PRINTS" id="PR00249">
    <property type="entry name" value="GPCRSECRETIN"/>
</dbReference>
<dbReference type="Ensembl" id="ENSSSCT00015008187.1">
    <property type="protein sequence ID" value="ENSSSCP00015003297.1"/>
    <property type="gene ID" value="ENSSSCG00015006161.1"/>
</dbReference>
<keyword evidence="4 7" id="KW-1133">Transmembrane helix</keyword>
<evidence type="ECO:0000256" key="1">
    <source>
        <dbReference type="ARBA" id="ARBA00004141"/>
    </source>
</evidence>
<evidence type="ECO:0000256" key="2">
    <source>
        <dbReference type="ARBA" id="ARBA00022692"/>
    </source>
</evidence>
<name>A0A8D0TUP9_PIG</name>
<evidence type="ECO:0000256" key="6">
    <source>
        <dbReference type="ARBA" id="ARBA00023157"/>
    </source>
</evidence>
<keyword evidence="6" id="KW-1015">Disulfide bond</keyword>
<organism evidence="9 10">
    <name type="scientific">Sus scrofa</name>
    <name type="common">Pig</name>
    <dbReference type="NCBI Taxonomy" id="9823"/>
    <lineage>
        <taxon>Eukaryota</taxon>
        <taxon>Metazoa</taxon>
        <taxon>Chordata</taxon>
        <taxon>Craniata</taxon>
        <taxon>Vertebrata</taxon>
        <taxon>Euteleostomi</taxon>
        <taxon>Mammalia</taxon>
        <taxon>Eutheria</taxon>
        <taxon>Laurasiatheria</taxon>
        <taxon>Artiodactyla</taxon>
        <taxon>Suina</taxon>
        <taxon>Suidae</taxon>
        <taxon>Sus</taxon>
    </lineage>
</organism>
<sequence>MVSNDSVDKKSKVHYHVAVIINYLGHCVSLVALLVAFVLFLRLRGAVCVEPMPILFSGFFPQFPLGHWACFCLYISKDAVHSADGMTEATWWDLDQFYQGWNWGTQILAFGSSPALAQHCSSHVTLKWTQMTLLLLPLWLSRCWFGKRPGVYTDYIYQGPMILVLLINFIFLFNIVRILMTKLRASTTSETIQYRKAVKATLVLLPLLGITYMLFFVNPGEDEVSRVVFIYFNSFLESFQGFFVSVFYCFLNSEVRSAIRKRWHRWQDKHSIRARVARAMSIPTSPTRVSFHSIKQSTAV</sequence>
<dbReference type="GO" id="GO:0004930">
    <property type="term" value="F:G protein-coupled receptor activity"/>
    <property type="evidence" value="ECO:0007669"/>
    <property type="project" value="InterPro"/>
</dbReference>
<dbReference type="InterPro" id="IPR017981">
    <property type="entry name" value="GPCR_2-like_7TM"/>
</dbReference>
<evidence type="ECO:0000256" key="7">
    <source>
        <dbReference type="SAM" id="Phobius"/>
    </source>
</evidence>
<feature type="transmembrane region" description="Helical" evidence="7">
    <location>
        <begin position="155"/>
        <end position="176"/>
    </location>
</feature>
<dbReference type="PANTHER" id="PTHR45620:SF2">
    <property type="entry name" value="CORTICOTROPIN-RELEASING FACTOR RECEPTOR 1"/>
    <property type="match status" value="1"/>
</dbReference>
<evidence type="ECO:0000256" key="3">
    <source>
        <dbReference type="ARBA" id="ARBA00022729"/>
    </source>
</evidence>